<dbReference type="InterPro" id="IPR036416">
    <property type="entry name" value="Pept_tRNA_hydro_sf"/>
</dbReference>
<protein>
    <recommendedName>
        <fullName evidence="6 7">Peptidyl-tRNA hydrolase</fullName>
        <shortName evidence="7">Pth</shortName>
        <ecNumber evidence="1 7">3.1.1.29</ecNumber>
    </recommendedName>
</protein>
<gene>
    <name evidence="7" type="primary">pth</name>
    <name evidence="10" type="ORF">A2660_01920</name>
</gene>
<evidence type="ECO:0000256" key="7">
    <source>
        <dbReference type="HAMAP-Rule" id="MF_00083"/>
    </source>
</evidence>
<evidence type="ECO:0000256" key="9">
    <source>
        <dbReference type="RuleBase" id="RU004320"/>
    </source>
</evidence>
<feature type="active site" description="Proton acceptor" evidence="7">
    <location>
        <position position="19"/>
    </location>
</feature>
<sequence>MYLIVGLGNLGFQYENTRHNFGFRVLDLLVGSEAWENKYDSQFLKLDDVILAKPQTFMNKSGEAVKEILKFYPTAQLVVVHDELDLPIGAIKIQKNITGAGHNGVQSIIDEIGTKDFIRLRLGIDNPDSRFQIPDSDAFVLQKFTPAEEVIVKEVLAKTKDAIETLQTQGLEMAQSKFNG</sequence>
<dbReference type="AlphaFoldDB" id="A0A1F5NSM2"/>
<comment type="similarity">
    <text evidence="5 7 9">Belongs to the PTH family.</text>
</comment>
<accession>A0A1F5NSM2</accession>
<dbReference type="GO" id="GO:0005737">
    <property type="term" value="C:cytoplasm"/>
    <property type="evidence" value="ECO:0007669"/>
    <property type="project" value="UniProtKB-SubCell"/>
</dbReference>
<dbReference type="GO" id="GO:0000049">
    <property type="term" value="F:tRNA binding"/>
    <property type="evidence" value="ECO:0007669"/>
    <property type="project" value="UniProtKB-UniRule"/>
</dbReference>
<dbReference type="EMBL" id="MFEJ01000004">
    <property type="protein sequence ID" value="OGE80613.1"/>
    <property type="molecule type" value="Genomic_DNA"/>
</dbReference>
<dbReference type="CDD" id="cd00462">
    <property type="entry name" value="PTH"/>
    <property type="match status" value="1"/>
</dbReference>
<organism evidence="10 11">
    <name type="scientific">Candidatus Doudnabacteria bacterium RIFCSPHIGHO2_01_FULL_45_18</name>
    <dbReference type="NCBI Taxonomy" id="1817823"/>
    <lineage>
        <taxon>Bacteria</taxon>
        <taxon>Candidatus Doudnaibacteriota</taxon>
    </lineage>
</organism>
<keyword evidence="4 7" id="KW-0694">RNA-binding</keyword>
<evidence type="ECO:0000313" key="11">
    <source>
        <dbReference type="Proteomes" id="UP000176233"/>
    </source>
</evidence>
<dbReference type="NCBIfam" id="TIGR00447">
    <property type="entry name" value="pth"/>
    <property type="match status" value="1"/>
</dbReference>
<evidence type="ECO:0000256" key="1">
    <source>
        <dbReference type="ARBA" id="ARBA00013260"/>
    </source>
</evidence>
<dbReference type="PANTHER" id="PTHR17224:SF1">
    <property type="entry name" value="PEPTIDYL-TRNA HYDROLASE"/>
    <property type="match status" value="1"/>
</dbReference>
<dbReference type="SUPFAM" id="SSF53178">
    <property type="entry name" value="Peptidyl-tRNA hydrolase-like"/>
    <property type="match status" value="1"/>
</dbReference>
<comment type="function">
    <text evidence="7">Hydrolyzes ribosome-free peptidyl-tRNAs (with 1 or more amino acids incorporated), which drop off the ribosome during protein synthesis, or as a result of ribosome stalling.</text>
</comment>
<evidence type="ECO:0000256" key="3">
    <source>
        <dbReference type="ARBA" id="ARBA00022801"/>
    </source>
</evidence>
<evidence type="ECO:0000256" key="5">
    <source>
        <dbReference type="ARBA" id="ARBA00038063"/>
    </source>
</evidence>
<feature type="binding site" evidence="7">
    <location>
        <position position="59"/>
    </location>
    <ligand>
        <name>tRNA</name>
        <dbReference type="ChEBI" id="CHEBI:17843"/>
    </ligand>
</feature>
<dbReference type="InterPro" id="IPR001328">
    <property type="entry name" value="Pept_tRNA_hydro"/>
</dbReference>
<feature type="site" description="Discriminates between blocked and unblocked aminoacyl-tRNA" evidence="7">
    <location>
        <position position="9"/>
    </location>
</feature>
<dbReference type="Proteomes" id="UP000176233">
    <property type="component" value="Unassembled WGS sequence"/>
</dbReference>
<dbReference type="PANTHER" id="PTHR17224">
    <property type="entry name" value="PEPTIDYL-TRNA HYDROLASE"/>
    <property type="match status" value="1"/>
</dbReference>
<proteinExistence type="inferred from homology"/>
<comment type="subcellular location">
    <subcellularLocation>
        <location evidence="7">Cytoplasm</location>
    </subcellularLocation>
</comment>
<dbReference type="InterPro" id="IPR018171">
    <property type="entry name" value="Pept_tRNA_hydro_CS"/>
</dbReference>
<comment type="caution">
    <text evidence="10">The sequence shown here is derived from an EMBL/GenBank/DDBJ whole genome shotgun (WGS) entry which is preliminary data.</text>
</comment>
<name>A0A1F5NSM2_9BACT</name>
<dbReference type="GO" id="GO:0006515">
    <property type="term" value="P:protein quality control for misfolded or incompletely synthesized proteins"/>
    <property type="evidence" value="ECO:0007669"/>
    <property type="project" value="UniProtKB-UniRule"/>
</dbReference>
<dbReference type="EC" id="3.1.1.29" evidence="1 7"/>
<keyword evidence="2 7" id="KW-0820">tRNA-binding</keyword>
<keyword evidence="7" id="KW-0963">Cytoplasm</keyword>
<reference evidence="10 11" key="1">
    <citation type="journal article" date="2016" name="Nat. Commun.">
        <title>Thousands of microbial genomes shed light on interconnected biogeochemical processes in an aquifer system.</title>
        <authorList>
            <person name="Anantharaman K."/>
            <person name="Brown C.T."/>
            <person name="Hug L.A."/>
            <person name="Sharon I."/>
            <person name="Castelle C.J."/>
            <person name="Probst A.J."/>
            <person name="Thomas B.C."/>
            <person name="Singh A."/>
            <person name="Wilkins M.J."/>
            <person name="Karaoz U."/>
            <person name="Brodie E.L."/>
            <person name="Williams K.H."/>
            <person name="Hubbard S.S."/>
            <person name="Banfield J.F."/>
        </authorList>
    </citation>
    <scope>NUCLEOTIDE SEQUENCE [LARGE SCALE GENOMIC DNA]</scope>
</reference>
<comment type="function">
    <text evidence="7">Catalyzes the release of premature peptidyl moieties from peptidyl-tRNA molecules trapped in stalled 50S ribosomal subunits, and thus maintains levels of free tRNAs and 50S ribosomes.</text>
</comment>
<evidence type="ECO:0000256" key="8">
    <source>
        <dbReference type="RuleBase" id="RU000673"/>
    </source>
</evidence>
<feature type="binding site" evidence="7">
    <location>
        <position position="57"/>
    </location>
    <ligand>
        <name>tRNA</name>
        <dbReference type="ChEBI" id="CHEBI:17843"/>
    </ligand>
</feature>
<feature type="site" description="Stabilizes the basic form of H active site to accept a proton" evidence="7">
    <location>
        <position position="82"/>
    </location>
</feature>
<keyword evidence="3 7" id="KW-0378">Hydrolase</keyword>
<evidence type="ECO:0000256" key="2">
    <source>
        <dbReference type="ARBA" id="ARBA00022555"/>
    </source>
</evidence>
<dbReference type="GO" id="GO:0072344">
    <property type="term" value="P:rescue of stalled ribosome"/>
    <property type="evidence" value="ECO:0007669"/>
    <property type="project" value="UniProtKB-UniRule"/>
</dbReference>
<dbReference type="HAMAP" id="MF_00083">
    <property type="entry name" value="Pept_tRNA_hydro_bact"/>
    <property type="match status" value="1"/>
</dbReference>
<dbReference type="PROSITE" id="PS01195">
    <property type="entry name" value="PEPT_TRNA_HYDROL_1"/>
    <property type="match status" value="1"/>
</dbReference>
<dbReference type="GO" id="GO:0004045">
    <property type="term" value="F:peptidyl-tRNA hydrolase activity"/>
    <property type="evidence" value="ECO:0007669"/>
    <property type="project" value="UniProtKB-UniRule"/>
</dbReference>
<feature type="binding site" evidence="7">
    <location>
        <position position="103"/>
    </location>
    <ligand>
        <name>tRNA</name>
        <dbReference type="ChEBI" id="CHEBI:17843"/>
    </ligand>
</feature>
<feature type="binding site" evidence="7">
    <location>
        <position position="14"/>
    </location>
    <ligand>
        <name>tRNA</name>
        <dbReference type="ChEBI" id="CHEBI:17843"/>
    </ligand>
</feature>
<evidence type="ECO:0000256" key="4">
    <source>
        <dbReference type="ARBA" id="ARBA00022884"/>
    </source>
</evidence>
<evidence type="ECO:0000313" key="10">
    <source>
        <dbReference type="EMBL" id="OGE80613.1"/>
    </source>
</evidence>
<dbReference type="Gene3D" id="3.40.50.1470">
    <property type="entry name" value="Peptidyl-tRNA hydrolase"/>
    <property type="match status" value="1"/>
</dbReference>
<dbReference type="Pfam" id="PF01195">
    <property type="entry name" value="Pept_tRNA_hydro"/>
    <property type="match status" value="1"/>
</dbReference>
<comment type="catalytic activity">
    <reaction evidence="7 8">
        <text>an N-acyl-L-alpha-aminoacyl-tRNA + H2O = an N-acyl-L-amino acid + a tRNA + H(+)</text>
        <dbReference type="Rhea" id="RHEA:54448"/>
        <dbReference type="Rhea" id="RHEA-COMP:10123"/>
        <dbReference type="Rhea" id="RHEA-COMP:13883"/>
        <dbReference type="ChEBI" id="CHEBI:15377"/>
        <dbReference type="ChEBI" id="CHEBI:15378"/>
        <dbReference type="ChEBI" id="CHEBI:59874"/>
        <dbReference type="ChEBI" id="CHEBI:78442"/>
        <dbReference type="ChEBI" id="CHEBI:138191"/>
        <dbReference type="EC" id="3.1.1.29"/>
    </reaction>
</comment>
<evidence type="ECO:0000256" key="6">
    <source>
        <dbReference type="ARBA" id="ARBA00050038"/>
    </source>
</evidence>
<comment type="subunit">
    <text evidence="7">Monomer.</text>
</comment>